<proteinExistence type="inferred from homology"/>
<dbReference type="GO" id="GO:0016020">
    <property type="term" value="C:membrane"/>
    <property type="evidence" value="ECO:0000318"/>
    <property type="project" value="GO_Central"/>
</dbReference>
<dbReference type="InParanoid" id="A0A3N7G128"/>
<dbReference type="GO" id="GO:0012505">
    <property type="term" value="C:endomembrane system"/>
    <property type="evidence" value="ECO:0007669"/>
    <property type="project" value="UniProtKB-SubCell"/>
</dbReference>
<dbReference type="EMBL" id="CM009304">
    <property type="protein sequence ID" value="RQP00503.1"/>
    <property type="molecule type" value="Genomic_DNA"/>
</dbReference>
<evidence type="ECO:0000256" key="9">
    <source>
        <dbReference type="RuleBase" id="RU910715"/>
    </source>
</evidence>
<dbReference type="PANTHER" id="PTHR10791:SF28">
    <property type="entry name" value="BIDIRECTIONAL SUGAR TRANSPORTER SWEET3"/>
    <property type="match status" value="1"/>
</dbReference>
<evidence type="ECO:0000256" key="5">
    <source>
        <dbReference type="ARBA" id="ARBA00022692"/>
    </source>
</evidence>
<evidence type="ECO:0000256" key="1">
    <source>
        <dbReference type="ARBA" id="ARBA00004127"/>
    </source>
</evidence>
<comment type="similarity">
    <text evidence="2 9">Belongs to the SWEET sugar transporter family.</text>
</comment>
<dbReference type="Proteomes" id="UP000006729">
    <property type="component" value="Chromosome 15"/>
</dbReference>
<dbReference type="GO" id="GO:0008643">
    <property type="term" value="P:carbohydrate transport"/>
    <property type="evidence" value="ECO:0000318"/>
    <property type="project" value="GO_Central"/>
</dbReference>
<feature type="transmembrane region" description="Helical" evidence="9">
    <location>
        <begin position="56"/>
        <end position="74"/>
    </location>
</feature>
<keyword evidence="4 9" id="KW-0762">Sugar transport</keyword>
<evidence type="ECO:0000313" key="10">
    <source>
        <dbReference type="EMBL" id="RQP00503.1"/>
    </source>
</evidence>
<evidence type="ECO:0000256" key="6">
    <source>
        <dbReference type="ARBA" id="ARBA00022737"/>
    </source>
</evidence>
<gene>
    <name evidence="10" type="ORF">POPTR_015G021900</name>
</gene>
<dbReference type="InterPro" id="IPR047664">
    <property type="entry name" value="SWEET"/>
</dbReference>
<dbReference type="GO" id="GO:0051260">
    <property type="term" value="P:protein homooligomerization"/>
    <property type="evidence" value="ECO:0007669"/>
    <property type="project" value="UniProtKB-ARBA"/>
</dbReference>
<keyword evidence="7 9" id="KW-1133">Transmembrane helix</keyword>
<dbReference type="InterPro" id="IPR004316">
    <property type="entry name" value="SWEET_rpt"/>
</dbReference>
<comment type="subcellular location">
    <subcellularLocation>
        <location evidence="1">Endomembrane system</location>
        <topology evidence="1">Multi-pass membrane protein</topology>
    </subcellularLocation>
</comment>
<keyword evidence="3 9" id="KW-0813">Transport</keyword>
<evidence type="ECO:0000256" key="2">
    <source>
        <dbReference type="ARBA" id="ARBA00007809"/>
    </source>
</evidence>
<evidence type="ECO:0000256" key="7">
    <source>
        <dbReference type="ARBA" id="ARBA00022989"/>
    </source>
</evidence>
<reference evidence="10 11" key="1">
    <citation type="journal article" date="2006" name="Science">
        <title>The genome of black cottonwood, Populus trichocarpa (Torr. &amp; Gray).</title>
        <authorList>
            <person name="Tuskan G.A."/>
            <person name="Difazio S."/>
            <person name="Jansson S."/>
            <person name="Bohlmann J."/>
            <person name="Grigoriev I."/>
            <person name="Hellsten U."/>
            <person name="Putnam N."/>
            <person name="Ralph S."/>
            <person name="Rombauts S."/>
            <person name="Salamov A."/>
            <person name="Schein J."/>
            <person name="Sterck L."/>
            <person name="Aerts A."/>
            <person name="Bhalerao R.R."/>
            <person name="Bhalerao R.P."/>
            <person name="Blaudez D."/>
            <person name="Boerjan W."/>
            <person name="Brun A."/>
            <person name="Brunner A."/>
            <person name="Busov V."/>
            <person name="Campbell M."/>
            <person name="Carlson J."/>
            <person name="Chalot M."/>
            <person name="Chapman J."/>
            <person name="Chen G.L."/>
            <person name="Cooper D."/>
            <person name="Coutinho P.M."/>
            <person name="Couturier J."/>
            <person name="Covert S."/>
            <person name="Cronk Q."/>
            <person name="Cunningham R."/>
            <person name="Davis J."/>
            <person name="Degroeve S."/>
            <person name="Dejardin A."/>
            <person name="Depamphilis C."/>
            <person name="Detter J."/>
            <person name="Dirks B."/>
            <person name="Dubchak I."/>
            <person name="Duplessis S."/>
            <person name="Ehlting J."/>
            <person name="Ellis B."/>
            <person name="Gendler K."/>
            <person name="Goodstein D."/>
            <person name="Gribskov M."/>
            <person name="Grimwood J."/>
            <person name="Groover A."/>
            <person name="Gunter L."/>
            <person name="Hamberger B."/>
            <person name="Heinze B."/>
            <person name="Helariutta Y."/>
            <person name="Henrissat B."/>
            <person name="Holligan D."/>
            <person name="Holt R."/>
            <person name="Huang W."/>
            <person name="Islam-Faridi N."/>
            <person name="Jones S."/>
            <person name="Jones-Rhoades M."/>
            <person name="Jorgensen R."/>
            <person name="Joshi C."/>
            <person name="Kangasjarvi J."/>
            <person name="Karlsson J."/>
            <person name="Kelleher C."/>
            <person name="Kirkpatrick R."/>
            <person name="Kirst M."/>
            <person name="Kohler A."/>
            <person name="Kalluri U."/>
            <person name="Larimer F."/>
            <person name="Leebens-Mack J."/>
            <person name="Leple J.C."/>
            <person name="Locascio P."/>
            <person name="Lou Y."/>
            <person name="Lucas S."/>
            <person name="Martin F."/>
            <person name="Montanini B."/>
            <person name="Napoli C."/>
            <person name="Nelson D.R."/>
            <person name="Nelson C."/>
            <person name="Nieminen K."/>
            <person name="Nilsson O."/>
            <person name="Pereda V."/>
            <person name="Peter G."/>
            <person name="Philippe R."/>
            <person name="Pilate G."/>
            <person name="Poliakov A."/>
            <person name="Razumovskaya J."/>
            <person name="Richardson P."/>
            <person name="Rinaldi C."/>
            <person name="Ritland K."/>
            <person name="Rouze P."/>
            <person name="Ryaboy D."/>
            <person name="Schmutz J."/>
            <person name="Schrader J."/>
            <person name="Segerman B."/>
            <person name="Shin H."/>
            <person name="Siddiqui A."/>
            <person name="Sterky F."/>
            <person name="Terry A."/>
            <person name="Tsai C.J."/>
            <person name="Uberbacher E."/>
            <person name="Unneberg P."/>
            <person name="Vahala J."/>
            <person name="Wall K."/>
            <person name="Wessler S."/>
            <person name="Yang G."/>
            <person name="Yin T."/>
            <person name="Douglas C."/>
            <person name="Marra M."/>
            <person name="Sandberg G."/>
            <person name="Van de Peer Y."/>
            <person name="Rokhsar D."/>
        </authorList>
    </citation>
    <scope>NUCLEOTIDE SEQUENCE [LARGE SCALE GENOMIC DNA]</scope>
    <source>
        <strain evidence="11">cv. Nisqually</strain>
    </source>
</reference>
<feature type="transmembrane region" description="Helical" evidence="9">
    <location>
        <begin position="181"/>
        <end position="202"/>
    </location>
</feature>
<dbReference type="Pfam" id="PF03083">
    <property type="entry name" value="MtN3_slv"/>
    <property type="match status" value="2"/>
</dbReference>
<accession>A0A3N7G128</accession>
<dbReference type="FunFam" id="1.20.1280.290:FF:000002">
    <property type="entry name" value="Bidirectional sugar transporter SWEET"/>
    <property type="match status" value="1"/>
</dbReference>
<protein>
    <recommendedName>
        <fullName evidence="9">Bidirectional sugar transporter SWEET</fullName>
    </recommendedName>
</protein>
<comment type="function">
    <text evidence="9">Mediates both low-affinity uptake and efflux of sugar across the membrane.</text>
</comment>
<comment type="caution">
    <text evidence="9">Lacks conserved residue(s) required for the propagation of feature annotation.</text>
</comment>
<keyword evidence="6" id="KW-0677">Repeat</keyword>
<dbReference type="FunFam" id="1.20.1280.290:FF:000001">
    <property type="entry name" value="Bidirectional sugar transporter SWEET"/>
    <property type="match status" value="1"/>
</dbReference>
<dbReference type="Gene3D" id="1.20.1280.290">
    <property type="match status" value="2"/>
</dbReference>
<keyword evidence="8 9" id="KW-0472">Membrane</keyword>
<organism evidence="10 11">
    <name type="scientific">Populus trichocarpa</name>
    <name type="common">Western balsam poplar</name>
    <name type="synonym">Populus balsamifera subsp. trichocarpa</name>
    <dbReference type="NCBI Taxonomy" id="3694"/>
    <lineage>
        <taxon>Eukaryota</taxon>
        <taxon>Viridiplantae</taxon>
        <taxon>Streptophyta</taxon>
        <taxon>Embryophyta</taxon>
        <taxon>Tracheophyta</taxon>
        <taxon>Spermatophyta</taxon>
        <taxon>Magnoliopsida</taxon>
        <taxon>eudicotyledons</taxon>
        <taxon>Gunneridae</taxon>
        <taxon>Pentapetalae</taxon>
        <taxon>rosids</taxon>
        <taxon>fabids</taxon>
        <taxon>Malpighiales</taxon>
        <taxon>Salicaceae</taxon>
        <taxon>Saliceae</taxon>
        <taxon>Populus</taxon>
    </lineage>
</organism>
<keyword evidence="5 9" id="KW-0812">Transmembrane</keyword>
<name>A0A3N7G128_POPTR</name>
<feature type="transmembrane region" description="Helical" evidence="9">
    <location>
        <begin position="118"/>
        <end position="141"/>
    </location>
</feature>
<dbReference type="PANTHER" id="PTHR10791">
    <property type="entry name" value="RAG1-ACTIVATING PROTEIN 1"/>
    <property type="match status" value="1"/>
</dbReference>
<evidence type="ECO:0000256" key="8">
    <source>
        <dbReference type="ARBA" id="ARBA00023136"/>
    </source>
</evidence>
<feature type="transmembrane region" description="Helical" evidence="9">
    <location>
        <begin position="208"/>
        <end position="227"/>
    </location>
</feature>
<feature type="transmembrane region" description="Helical" evidence="9">
    <location>
        <begin position="86"/>
        <end position="109"/>
    </location>
</feature>
<evidence type="ECO:0000256" key="3">
    <source>
        <dbReference type="ARBA" id="ARBA00022448"/>
    </source>
</evidence>
<sequence>MRYLTSFLESLLVGDHFLNLGPSLQREKHGRYAAPSSGSHGLTFCRVIRKKSTEEFSCVPYTIALLNCLLYTWYGLPVISYRWEKFPVVTINGLGILFELSFILIYLWFSSAKGKMKVAITVIPVILVFCITAAISLFSFHDHHHRKIFVGSVALVASVVMYGSPLVVVKQVIKTKSVEYMPFNLSFFSFLSSSLWMVYGLLSHDPFLTFPNLVGIPLGILQLVLYCKYRKRGIKEESHKWDLEIRNEEKSKQLQLVINDSNNDKS</sequence>
<keyword evidence="11" id="KW-1185">Reference proteome</keyword>
<evidence type="ECO:0000313" key="11">
    <source>
        <dbReference type="Proteomes" id="UP000006729"/>
    </source>
</evidence>
<dbReference type="AlphaFoldDB" id="A0A3N7G128"/>
<feature type="transmembrane region" description="Helical" evidence="9">
    <location>
        <begin position="147"/>
        <end position="169"/>
    </location>
</feature>
<evidence type="ECO:0000256" key="4">
    <source>
        <dbReference type="ARBA" id="ARBA00022597"/>
    </source>
</evidence>
<dbReference type="GO" id="GO:0051119">
    <property type="term" value="F:sugar transmembrane transporter activity"/>
    <property type="evidence" value="ECO:0000318"/>
    <property type="project" value="GO_Central"/>
</dbReference>